<accession>A0A856MD93</accession>
<evidence type="ECO:0000256" key="3">
    <source>
        <dbReference type="ARBA" id="ARBA00022722"/>
    </source>
</evidence>
<keyword evidence="3" id="KW-0540">Nuclease</keyword>
<keyword evidence="4" id="KW-0547">Nucleotide-binding</keyword>
<evidence type="ECO:0000256" key="4">
    <source>
        <dbReference type="ARBA" id="ARBA00022741"/>
    </source>
</evidence>
<name>A0A856MD93_9CYAN</name>
<dbReference type="Pfam" id="PF01934">
    <property type="entry name" value="HepT-like"/>
    <property type="match status" value="1"/>
</dbReference>
<dbReference type="Proteomes" id="UP000503129">
    <property type="component" value="Chromosome"/>
</dbReference>
<keyword evidence="1" id="KW-0597">Phosphoprotein</keyword>
<dbReference type="GO" id="GO:0110001">
    <property type="term" value="C:toxin-antitoxin complex"/>
    <property type="evidence" value="ECO:0007669"/>
    <property type="project" value="InterPro"/>
</dbReference>
<dbReference type="InterPro" id="IPR051813">
    <property type="entry name" value="HepT_RNase_toxin"/>
</dbReference>
<reference evidence="7 8" key="1">
    <citation type="submission" date="2018-06" db="EMBL/GenBank/DDBJ databases">
        <title>Comparative genomics of Brasilonema spp. strains.</title>
        <authorList>
            <person name="Alvarenga D.O."/>
            <person name="Fiore M.F."/>
            <person name="Varani A.M."/>
        </authorList>
    </citation>
    <scope>NUCLEOTIDE SEQUENCE [LARGE SCALE GENOMIC DNA]</scope>
    <source>
        <strain evidence="7 8">CENA114</strain>
    </source>
</reference>
<dbReference type="InterPro" id="IPR008201">
    <property type="entry name" value="HepT-like"/>
</dbReference>
<evidence type="ECO:0000313" key="8">
    <source>
        <dbReference type="Proteomes" id="UP000503129"/>
    </source>
</evidence>
<dbReference type="GO" id="GO:0000166">
    <property type="term" value="F:nucleotide binding"/>
    <property type="evidence" value="ECO:0007669"/>
    <property type="project" value="UniProtKB-KW"/>
</dbReference>
<dbReference type="GO" id="GO:0016787">
    <property type="term" value="F:hydrolase activity"/>
    <property type="evidence" value="ECO:0007669"/>
    <property type="project" value="UniProtKB-KW"/>
</dbReference>
<evidence type="ECO:0000313" key="7">
    <source>
        <dbReference type="EMBL" id="QDL09143.1"/>
    </source>
</evidence>
<evidence type="ECO:0000256" key="1">
    <source>
        <dbReference type="ARBA" id="ARBA00022553"/>
    </source>
</evidence>
<dbReference type="PANTHER" id="PTHR34139:SF1">
    <property type="entry name" value="RNASE MJ1380-RELATED"/>
    <property type="match status" value="1"/>
</dbReference>
<comment type="similarity">
    <text evidence="6">Belongs to the HepT RNase toxin family.</text>
</comment>
<evidence type="ECO:0000256" key="2">
    <source>
        <dbReference type="ARBA" id="ARBA00022649"/>
    </source>
</evidence>
<dbReference type="InterPro" id="IPR037038">
    <property type="entry name" value="HepT-like_sf"/>
</dbReference>
<dbReference type="EMBL" id="CP030118">
    <property type="protein sequence ID" value="QDL09143.1"/>
    <property type="molecule type" value="Genomic_DNA"/>
</dbReference>
<dbReference type="GO" id="GO:0004540">
    <property type="term" value="F:RNA nuclease activity"/>
    <property type="evidence" value="ECO:0007669"/>
    <property type="project" value="InterPro"/>
</dbReference>
<dbReference type="KEGG" id="bsen:DP114_15645"/>
<gene>
    <name evidence="7" type="ORF">DP114_15645</name>
</gene>
<dbReference type="PANTHER" id="PTHR34139">
    <property type="entry name" value="UPF0331 PROTEIN MJ0127"/>
    <property type="match status" value="1"/>
</dbReference>
<evidence type="ECO:0000256" key="5">
    <source>
        <dbReference type="ARBA" id="ARBA00022801"/>
    </source>
</evidence>
<keyword evidence="5" id="KW-0378">Hydrolase</keyword>
<dbReference type="Gene3D" id="1.20.120.580">
    <property type="entry name" value="bsu32300-like"/>
    <property type="match status" value="1"/>
</dbReference>
<proteinExistence type="inferred from homology"/>
<sequence>MTKRQLSEFLQDILDAIADIEAFTDGIDFETFRVNREKILAVVKSIEILGEAVKRIPDDIRSQYPQIPWKALAGMRDVLVHEYWGIDVNVVWATVHEGLPPLKAVIVEITRNLQNT</sequence>
<organism evidence="7 8">
    <name type="scientific">Brasilonema sennae CENA114</name>
    <dbReference type="NCBI Taxonomy" id="415709"/>
    <lineage>
        <taxon>Bacteria</taxon>
        <taxon>Bacillati</taxon>
        <taxon>Cyanobacteriota</taxon>
        <taxon>Cyanophyceae</taxon>
        <taxon>Nostocales</taxon>
        <taxon>Scytonemataceae</taxon>
        <taxon>Brasilonema</taxon>
        <taxon>Bromeliae group (in: Brasilonema)</taxon>
    </lineage>
</organism>
<protein>
    <submittedName>
        <fullName evidence="7">DUF86 domain-containing protein</fullName>
    </submittedName>
</protein>
<evidence type="ECO:0000256" key="6">
    <source>
        <dbReference type="ARBA" id="ARBA00024207"/>
    </source>
</evidence>
<dbReference type="AlphaFoldDB" id="A0A856MD93"/>
<dbReference type="RefSeq" id="WP_169264786.1">
    <property type="nucleotide sequence ID" value="NZ_CAWOXK010000001.1"/>
</dbReference>
<keyword evidence="2" id="KW-1277">Toxin-antitoxin system</keyword>
<keyword evidence="8" id="KW-1185">Reference proteome</keyword>